<name>A0A286HLL0_9HYPH</name>
<evidence type="ECO:0000313" key="2">
    <source>
        <dbReference type="Proteomes" id="UP000219465"/>
    </source>
</evidence>
<gene>
    <name evidence="1" type="ORF">SAMN05877838_0343</name>
</gene>
<protein>
    <submittedName>
        <fullName evidence="1">Uncharacterized protein</fullName>
    </submittedName>
</protein>
<evidence type="ECO:0000313" key="1">
    <source>
        <dbReference type="EMBL" id="SOE08617.1"/>
    </source>
</evidence>
<dbReference type="AlphaFoldDB" id="A0A286HLL0"/>
<proteinExistence type="predicted"/>
<sequence length="70" mass="7837">MVLFIEGLVVEHVIEMLLNDPLVAQHCIANADLAVGRPCSDTDEICDVEWWNSHNKTMVALLDTVAKEFL</sequence>
<dbReference type="RefSeq" id="WP_097104423.1">
    <property type="nucleotide sequence ID" value="NZ_OCPC01000001.1"/>
</dbReference>
<keyword evidence="2" id="KW-1185">Reference proteome</keyword>
<dbReference type="Proteomes" id="UP000219465">
    <property type="component" value="Unassembled WGS sequence"/>
</dbReference>
<accession>A0A286HLL0</accession>
<organism evidence="1 2">
    <name type="scientific">Hoeflea halophila</name>
    <dbReference type="NCBI Taxonomy" id="714899"/>
    <lineage>
        <taxon>Bacteria</taxon>
        <taxon>Pseudomonadati</taxon>
        <taxon>Pseudomonadota</taxon>
        <taxon>Alphaproteobacteria</taxon>
        <taxon>Hyphomicrobiales</taxon>
        <taxon>Rhizobiaceae</taxon>
        <taxon>Hoeflea</taxon>
    </lineage>
</organism>
<reference evidence="2" key="1">
    <citation type="submission" date="2017-08" db="EMBL/GenBank/DDBJ databases">
        <authorList>
            <person name="Varghese N."/>
            <person name="Submissions S."/>
        </authorList>
    </citation>
    <scope>NUCLEOTIDE SEQUENCE [LARGE SCALE GENOMIC DNA]</scope>
    <source>
        <strain evidence="2">KCTC 23107</strain>
    </source>
</reference>
<dbReference type="EMBL" id="OCPC01000001">
    <property type="protein sequence ID" value="SOE08617.1"/>
    <property type="molecule type" value="Genomic_DNA"/>
</dbReference>